<feature type="domain" description="MacB-like periplasmic core" evidence="9">
    <location>
        <begin position="27"/>
        <end position="258"/>
    </location>
</feature>
<dbReference type="PANTHER" id="PTHR30572">
    <property type="entry name" value="MEMBRANE COMPONENT OF TRANSPORTER-RELATED"/>
    <property type="match status" value="1"/>
</dbReference>
<keyword evidence="5 7" id="KW-0472">Membrane</keyword>
<evidence type="ECO:0000256" key="4">
    <source>
        <dbReference type="ARBA" id="ARBA00022989"/>
    </source>
</evidence>
<evidence type="ECO:0000259" key="8">
    <source>
        <dbReference type="Pfam" id="PF02687"/>
    </source>
</evidence>
<dbReference type="Proteomes" id="UP000567293">
    <property type="component" value="Unassembled WGS sequence"/>
</dbReference>
<dbReference type="InterPro" id="IPR025857">
    <property type="entry name" value="MacB_PCD"/>
</dbReference>
<organism evidence="10 11">
    <name type="scientific">Candidatus Acidiferrum panamense</name>
    <dbReference type="NCBI Taxonomy" id="2741543"/>
    <lineage>
        <taxon>Bacteria</taxon>
        <taxon>Pseudomonadati</taxon>
        <taxon>Acidobacteriota</taxon>
        <taxon>Terriglobia</taxon>
        <taxon>Candidatus Acidiferrales</taxon>
        <taxon>Candidatus Acidiferrum</taxon>
    </lineage>
</organism>
<dbReference type="EMBL" id="JACDQQ010000769">
    <property type="protein sequence ID" value="MBA0084920.1"/>
    <property type="molecule type" value="Genomic_DNA"/>
</dbReference>
<sequence>MALMTLEQARENFLAAMETLRSSKVRSALTVLGIVIGVSSVISMAAIIQGLNKFVQDRVESLGSRTYFITRFPPGTDPSRLPQRYRVRKYLEYDYASYIREAAPHAEDVNTVGTRGFFLGDSNLITYQDRSVEKLIVRGTEPEYATALPLFSIARGRFISAFDEEHARPVVVLGAAISESLFPNEDALGKTVRLNGSTYEVIGVFEHDQGLFVGPGVDIFAIIPLSKFHKEYPEAKELVLIFTIPQDVNIETAQGEVIQAMRRLRRIPPGRENDFELSSPDFLSHLWSQLTGALVILTTVISSIGLLVGGIGVMNIMLISVTERTQEIGVRKAIGARRADVRLQFLLEAVVLTLVGGTIGILIGAGISTLVRLTVPSVPATLSYLWVTIGFVISVSVGLFFGYYPANLAANLDPIDCLRYE</sequence>
<feature type="transmembrane region" description="Helical" evidence="7">
    <location>
        <begin position="27"/>
        <end position="48"/>
    </location>
</feature>
<keyword evidence="11" id="KW-1185">Reference proteome</keyword>
<dbReference type="Pfam" id="PF02687">
    <property type="entry name" value="FtsX"/>
    <property type="match status" value="1"/>
</dbReference>
<evidence type="ECO:0000313" key="11">
    <source>
        <dbReference type="Proteomes" id="UP000567293"/>
    </source>
</evidence>
<evidence type="ECO:0000259" key="9">
    <source>
        <dbReference type="Pfam" id="PF12704"/>
    </source>
</evidence>
<feature type="transmembrane region" description="Helical" evidence="7">
    <location>
        <begin position="343"/>
        <end position="371"/>
    </location>
</feature>
<protein>
    <submittedName>
        <fullName evidence="10">ABC transporter permease</fullName>
    </submittedName>
</protein>
<evidence type="ECO:0000256" key="6">
    <source>
        <dbReference type="ARBA" id="ARBA00038076"/>
    </source>
</evidence>
<dbReference type="InterPro" id="IPR003838">
    <property type="entry name" value="ABC3_permease_C"/>
</dbReference>
<keyword evidence="2" id="KW-1003">Cell membrane</keyword>
<evidence type="ECO:0000256" key="5">
    <source>
        <dbReference type="ARBA" id="ARBA00023136"/>
    </source>
</evidence>
<evidence type="ECO:0000256" key="2">
    <source>
        <dbReference type="ARBA" id="ARBA00022475"/>
    </source>
</evidence>
<feature type="domain" description="ABC3 transporter permease C-terminal" evidence="8">
    <location>
        <begin position="300"/>
        <end position="414"/>
    </location>
</feature>
<feature type="transmembrane region" description="Helical" evidence="7">
    <location>
        <begin position="383"/>
        <end position="404"/>
    </location>
</feature>
<comment type="subcellular location">
    <subcellularLocation>
        <location evidence="1">Cell membrane</location>
        <topology evidence="1">Multi-pass membrane protein</topology>
    </subcellularLocation>
</comment>
<dbReference type="GO" id="GO:0022857">
    <property type="term" value="F:transmembrane transporter activity"/>
    <property type="evidence" value="ECO:0007669"/>
    <property type="project" value="TreeGrafter"/>
</dbReference>
<dbReference type="GO" id="GO:0005886">
    <property type="term" value="C:plasma membrane"/>
    <property type="evidence" value="ECO:0007669"/>
    <property type="project" value="UniProtKB-SubCell"/>
</dbReference>
<feature type="transmembrane region" description="Helical" evidence="7">
    <location>
        <begin position="293"/>
        <end position="322"/>
    </location>
</feature>
<comment type="similarity">
    <text evidence="6">Belongs to the ABC-4 integral membrane protein family.</text>
</comment>
<accession>A0A7V8NP27</accession>
<keyword evidence="3 7" id="KW-0812">Transmembrane</keyword>
<evidence type="ECO:0000313" key="10">
    <source>
        <dbReference type="EMBL" id="MBA0084920.1"/>
    </source>
</evidence>
<evidence type="ECO:0000256" key="3">
    <source>
        <dbReference type="ARBA" id="ARBA00022692"/>
    </source>
</evidence>
<dbReference type="PANTHER" id="PTHR30572:SF4">
    <property type="entry name" value="ABC TRANSPORTER PERMEASE YTRF"/>
    <property type="match status" value="1"/>
</dbReference>
<name>A0A7V8NP27_9BACT</name>
<reference evidence="10" key="1">
    <citation type="submission" date="2020-06" db="EMBL/GenBank/DDBJ databases">
        <title>Legume-microbial interactions unlock mineral nutrients during tropical forest succession.</title>
        <authorList>
            <person name="Epihov D.Z."/>
        </authorList>
    </citation>
    <scope>NUCLEOTIDE SEQUENCE [LARGE SCALE GENOMIC DNA]</scope>
    <source>
        <strain evidence="10">Pan2503</strain>
    </source>
</reference>
<keyword evidence="4 7" id="KW-1133">Transmembrane helix</keyword>
<dbReference type="Pfam" id="PF12704">
    <property type="entry name" value="MacB_PCD"/>
    <property type="match status" value="1"/>
</dbReference>
<evidence type="ECO:0000256" key="1">
    <source>
        <dbReference type="ARBA" id="ARBA00004651"/>
    </source>
</evidence>
<dbReference type="AlphaFoldDB" id="A0A7V8NP27"/>
<gene>
    <name evidence="10" type="ORF">HRJ53_07990</name>
</gene>
<dbReference type="InterPro" id="IPR050250">
    <property type="entry name" value="Macrolide_Exporter_MacB"/>
</dbReference>
<comment type="caution">
    <text evidence="10">The sequence shown here is derived from an EMBL/GenBank/DDBJ whole genome shotgun (WGS) entry which is preliminary data.</text>
</comment>
<proteinExistence type="inferred from homology"/>
<evidence type="ECO:0000256" key="7">
    <source>
        <dbReference type="SAM" id="Phobius"/>
    </source>
</evidence>